<dbReference type="Gene3D" id="1.20.5.170">
    <property type="match status" value="1"/>
</dbReference>
<keyword evidence="4" id="KW-0805">Transcription regulation</keyword>
<feature type="region of interest" description="Disordered" evidence="11">
    <location>
        <begin position="353"/>
        <end position="396"/>
    </location>
</feature>
<evidence type="ECO:0000313" key="16">
    <source>
        <dbReference type="Proteomes" id="UP000324705"/>
    </source>
</evidence>
<evidence type="ECO:0000256" key="3">
    <source>
        <dbReference type="ARBA" id="ARBA00011195"/>
    </source>
</evidence>
<dbReference type="InterPro" id="IPR025422">
    <property type="entry name" value="TGA_domain"/>
</dbReference>
<dbReference type="Pfam" id="PF00170">
    <property type="entry name" value="bZIP_1"/>
    <property type="match status" value="1"/>
</dbReference>
<dbReference type="OMA" id="QQDMASD"/>
<keyword evidence="12" id="KW-0472">Membrane</keyword>
<feature type="domain" description="DOG1" evidence="14">
    <location>
        <begin position="503"/>
        <end position="718"/>
    </location>
</feature>
<dbReference type="InterPro" id="IPR004827">
    <property type="entry name" value="bZIP"/>
</dbReference>
<evidence type="ECO:0000256" key="11">
    <source>
        <dbReference type="SAM" id="MobiDB-lite"/>
    </source>
</evidence>
<comment type="function">
    <text evidence="9">Transcriptional activator that binds specifically to the DNA sequence 5'-TGACG-3'. Recognizes ocs elements like the as-1 motif of the cauliflower mosaic virus 35S promoter. Binding to the as-1-like cis elements mediate auxin- and salicylic acid-inducible transcription. Binds to the hexamer motif 5'-ACGTCA-3' of histone gene promoters.</text>
</comment>
<dbReference type="GO" id="GO:0006351">
    <property type="term" value="P:DNA-templated transcription"/>
    <property type="evidence" value="ECO:0007669"/>
    <property type="project" value="InterPro"/>
</dbReference>
<dbReference type="SMART" id="SM00338">
    <property type="entry name" value="BRLZ"/>
    <property type="match status" value="1"/>
</dbReference>
<dbReference type="Gramene" id="TRITD4Av1G144640.1">
    <property type="protein sequence ID" value="TRITD4Av1G144640.1"/>
    <property type="gene ID" value="TRITD4Av1G144640"/>
</dbReference>
<dbReference type="GO" id="GO:0045893">
    <property type="term" value="P:positive regulation of DNA-templated transcription"/>
    <property type="evidence" value="ECO:0007669"/>
    <property type="project" value="UniProtKB-ARBA"/>
</dbReference>
<dbReference type="PROSITE" id="PS00036">
    <property type="entry name" value="BZIP_BASIC"/>
    <property type="match status" value="1"/>
</dbReference>
<sequence length="747" mass="82914">MDGEKRREKGWTRTWTHKIKKLLRGQPMGDGSQFQCDKSAVRERERESEGGFLTKALQVKTRPLLYYTTFFLLPLSLSSLPFSLSLFTVQERDQNKLKQARRDKILSTVGLASGTHAPHKAGETECLSVRCIKTRSCRVREEQEEHRTGERKKERKKRSSRLLCSSQAGLFCAVKPSALKQGSQERKESLYWEWEVEAARVSAWRSRMEEASSSSGHPRHRGPPPHHVLGYGGFHAAMAMPTNSMPPAAFFSEQDGGGGSGGAYFGELEEALMHQVATLSSSGGRMISHSHSQQQTATATSTDHPHRHHHHHHGHNHAMPFPSTVADTATAAAAAARPPPTLDIFPSWPLALHHHHTPKEGSNVTADSTDSESSSKNNINMDSSDHHQQQQQQQQGMVGLVTVAGQFHQISQQQHHQHQQQQKMATSSTHSDRTGKALDPKTTRRLAQNREAARKSRLRKKAYIQQLESGKLKLAQLEQDLQRARSQGLLVGGAPGGNSSPGAAMFDVEYNRWLDDDSRRMIELRGGLHAHLPDGDLRAIIDDTLTHYDELFRLKSAAARADVFHLITGMWATPAERCFLWMGGFRPSDLLKTLAPQLDPLTEQQMVGICSLEQSLQQAEEALTQGLEQLHQSLAITVAGSGSLSDDTNLGSFMGDMAVALGKLASLEGFVIQADNLRQQTLHQMHRILTVRQAARCFLAIGEYHNRLRALSSLWASRPREILMTDEGNCGELSIAAHPAESQYSAY</sequence>
<keyword evidence="16" id="KW-1185">Reference proteome</keyword>
<evidence type="ECO:0000256" key="8">
    <source>
        <dbReference type="ARBA" id="ARBA00023242"/>
    </source>
</evidence>
<accession>A0A9R0VYZ2</accession>
<dbReference type="PANTHER" id="PTHR45693">
    <property type="entry name" value="TRANSCRIPTION FACTOR TGA9"/>
    <property type="match status" value="1"/>
</dbReference>
<feature type="coiled-coil region" evidence="10">
    <location>
        <begin position="460"/>
        <end position="487"/>
    </location>
</feature>
<dbReference type="InterPro" id="IPR046347">
    <property type="entry name" value="bZIP_sf"/>
</dbReference>
<feature type="compositionally biased region" description="Basic and acidic residues" evidence="11">
    <location>
        <begin position="430"/>
        <end position="442"/>
    </location>
</feature>
<evidence type="ECO:0000256" key="1">
    <source>
        <dbReference type="ARBA" id="ARBA00004123"/>
    </source>
</evidence>
<keyword evidence="12" id="KW-0812">Transmembrane</keyword>
<dbReference type="GO" id="GO:0043565">
    <property type="term" value="F:sequence-specific DNA binding"/>
    <property type="evidence" value="ECO:0007669"/>
    <property type="project" value="InterPro"/>
</dbReference>
<comment type="similarity">
    <text evidence="2">Belongs to the bZIP family.</text>
</comment>
<reference evidence="15 16" key="1">
    <citation type="submission" date="2017-09" db="EMBL/GenBank/DDBJ databases">
        <authorList>
            <consortium name="International Durum Wheat Genome Sequencing Consortium (IDWGSC)"/>
            <person name="Milanesi L."/>
        </authorList>
    </citation>
    <scope>NUCLEOTIDE SEQUENCE [LARGE SCALE GENOMIC DNA]</scope>
    <source>
        <strain evidence="16">cv. Svevo</strain>
    </source>
</reference>
<keyword evidence="6" id="KW-0238">DNA-binding</keyword>
<keyword evidence="5 10" id="KW-0175">Coiled coil</keyword>
<dbReference type="GO" id="GO:0005634">
    <property type="term" value="C:nucleus"/>
    <property type="evidence" value="ECO:0007669"/>
    <property type="project" value="UniProtKB-SubCell"/>
</dbReference>
<dbReference type="EMBL" id="LT934117">
    <property type="protein sequence ID" value="VAH92689.1"/>
    <property type="molecule type" value="Genomic_DNA"/>
</dbReference>
<feature type="compositionally biased region" description="Low complexity" evidence="11">
    <location>
        <begin position="409"/>
        <end position="422"/>
    </location>
</feature>
<dbReference type="Proteomes" id="UP000324705">
    <property type="component" value="Chromosome 4A"/>
</dbReference>
<evidence type="ECO:0000256" key="7">
    <source>
        <dbReference type="ARBA" id="ARBA00023163"/>
    </source>
</evidence>
<dbReference type="SUPFAM" id="SSF57959">
    <property type="entry name" value="Leucine zipper domain"/>
    <property type="match status" value="1"/>
</dbReference>
<comment type="subcellular location">
    <subcellularLocation>
        <location evidence="1">Nucleus</location>
    </subcellularLocation>
</comment>
<evidence type="ECO:0000256" key="5">
    <source>
        <dbReference type="ARBA" id="ARBA00023054"/>
    </source>
</evidence>
<proteinExistence type="inferred from homology"/>
<feature type="compositionally biased region" description="Low complexity" evidence="11">
    <location>
        <begin position="289"/>
        <end position="302"/>
    </location>
</feature>
<comment type="subunit">
    <text evidence="3">Binds DNA as a dimer.</text>
</comment>
<dbReference type="FunFam" id="1.20.5.170:FF:000019">
    <property type="entry name" value="BZIP family transcription factor"/>
    <property type="match status" value="1"/>
</dbReference>
<feature type="region of interest" description="Disordered" evidence="11">
    <location>
        <begin position="409"/>
        <end position="458"/>
    </location>
</feature>
<evidence type="ECO:0000256" key="10">
    <source>
        <dbReference type="SAM" id="Coils"/>
    </source>
</evidence>
<dbReference type="PROSITE" id="PS51806">
    <property type="entry name" value="DOG1"/>
    <property type="match status" value="1"/>
</dbReference>
<dbReference type="AlphaFoldDB" id="A0A9R0VYZ2"/>
<evidence type="ECO:0000256" key="4">
    <source>
        <dbReference type="ARBA" id="ARBA00023015"/>
    </source>
</evidence>
<dbReference type="PROSITE" id="PS50217">
    <property type="entry name" value="BZIP"/>
    <property type="match status" value="1"/>
</dbReference>
<dbReference type="Pfam" id="PF14144">
    <property type="entry name" value="DOG1"/>
    <property type="match status" value="1"/>
</dbReference>
<feature type="compositionally biased region" description="Basic residues" evidence="11">
    <location>
        <begin position="305"/>
        <end position="316"/>
    </location>
</feature>
<keyword evidence="8" id="KW-0539">Nucleus</keyword>
<evidence type="ECO:0000313" key="15">
    <source>
        <dbReference type="EMBL" id="VAH92689.1"/>
    </source>
</evidence>
<dbReference type="PANTHER" id="PTHR45693:SF28">
    <property type="entry name" value="TRANSCRIPTION FACTOR TGAL4"/>
    <property type="match status" value="1"/>
</dbReference>
<evidence type="ECO:0000256" key="6">
    <source>
        <dbReference type="ARBA" id="ARBA00023125"/>
    </source>
</evidence>
<feature type="compositionally biased region" description="Basic and acidic residues" evidence="11">
    <location>
        <begin position="140"/>
        <end position="152"/>
    </location>
</feature>
<evidence type="ECO:0000256" key="9">
    <source>
        <dbReference type="ARBA" id="ARBA00059463"/>
    </source>
</evidence>
<gene>
    <name evidence="15" type="ORF">TRITD_4Av1G144640</name>
</gene>
<evidence type="ECO:0000259" key="14">
    <source>
        <dbReference type="PROSITE" id="PS51806"/>
    </source>
</evidence>
<evidence type="ECO:0000259" key="13">
    <source>
        <dbReference type="PROSITE" id="PS50217"/>
    </source>
</evidence>
<protein>
    <submittedName>
        <fullName evidence="15">Uncharacterized protein</fullName>
    </submittedName>
</protein>
<organism evidence="15 16">
    <name type="scientific">Triticum turgidum subsp. durum</name>
    <name type="common">Durum wheat</name>
    <name type="synonym">Triticum durum</name>
    <dbReference type="NCBI Taxonomy" id="4567"/>
    <lineage>
        <taxon>Eukaryota</taxon>
        <taxon>Viridiplantae</taxon>
        <taxon>Streptophyta</taxon>
        <taxon>Embryophyta</taxon>
        <taxon>Tracheophyta</taxon>
        <taxon>Spermatophyta</taxon>
        <taxon>Magnoliopsida</taxon>
        <taxon>Liliopsida</taxon>
        <taxon>Poales</taxon>
        <taxon>Poaceae</taxon>
        <taxon>BOP clade</taxon>
        <taxon>Pooideae</taxon>
        <taxon>Triticodae</taxon>
        <taxon>Triticeae</taxon>
        <taxon>Triticinae</taxon>
        <taxon>Triticum</taxon>
    </lineage>
</organism>
<feature type="domain" description="BZIP" evidence="13">
    <location>
        <begin position="439"/>
        <end position="483"/>
    </location>
</feature>
<feature type="region of interest" description="Disordered" evidence="11">
    <location>
        <begin position="140"/>
        <end position="161"/>
    </location>
</feature>
<evidence type="ECO:0000256" key="12">
    <source>
        <dbReference type="SAM" id="Phobius"/>
    </source>
</evidence>
<keyword evidence="12" id="KW-1133">Transmembrane helix</keyword>
<feature type="transmembrane region" description="Helical" evidence="12">
    <location>
        <begin position="64"/>
        <end position="87"/>
    </location>
</feature>
<feature type="region of interest" description="Disordered" evidence="11">
    <location>
        <begin position="279"/>
        <end position="322"/>
    </location>
</feature>
<evidence type="ECO:0000256" key="2">
    <source>
        <dbReference type="ARBA" id="ARBA00007163"/>
    </source>
</evidence>
<keyword evidence="7" id="KW-0804">Transcription</keyword>
<feature type="compositionally biased region" description="Polar residues" evidence="11">
    <location>
        <begin position="360"/>
        <end position="382"/>
    </location>
</feature>
<dbReference type="GO" id="GO:0003700">
    <property type="term" value="F:DNA-binding transcription factor activity"/>
    <property type="evidence" value="ECO:0007669"/>
    <property type="project" value="InterPro"/>
</dbReference>
<name>A0A9R0VYZ2_TRITD</name>